<keyword evidence="3 9" id="KW-0863">Zinc-finger</keyword>
<dbReference type="CDD" id="cd00167">
    <property type="entry name" value="SANT"/>
    <property type="match status" value="1"/>
</dbReference>
<dbReference type="PANTHER" id="PTHR12374:SF63">
    <property type="entry name" value="TRANSCRIPTIONAL ADAPTER 2-BETA"/>
    <property type="match status" value="1"/>
</dbReference>
<dbReference type="Pfam" id="PF00249">
    <property type="entry name" value="Myb_DNA-binding"/>
    <property type="match status" value="1"/>
</dbReference>
<evidence type="ECO:0000256" key="2">
    <source>
        <dbReference type="ARBA" id="ARBA00022723"/>
    </source>
</evidence>
<dbReference type="AlphaFoldDB" id="A0ABD0Y8E5"/>
<protein>
    <recommendedName>
        <fullName evidence="8">Transcriptional adapter</fullName>
    </recommendedName>
</protein>
<dbReference type="InterPro" id="IPR041983">
    <property type="entry name" value="ADA2-like_ZZ"/>
</dbReference>
<dbReference type="InterPro" id="IPR000433">
    <property type="entry name" value="Znf_ZZ"/>
</dbReference>
<evidence type="ECO:0000256" key="5">
    <source>
        <dbReference type="ARBA" id="ARBA00023015"/>
    </source>
</evidence>
<evidence type="ECO:0000313" key="15">
    <source>
        <dbReference type="EMBL" id="KAL1122944.1"/>
    </source>
</evidence>
<evidence type="ECO:0000256" key="3">
    <source>
        <dbReference type="ARBA" id="ARBA00022771"/>
    </source>
</evidence>
<dbReference type="Gene3D" id="3.30.60.90">
    <property type="match status" value="1"/>
</dbReference>
<dbReference type="SUPFAM" id="SSF57850">
    <property type="entry name" value="RING/U-box"/>
    <property type="match status" value="1"/>
</dbReference>
<evidence type="ECO:0000256" key="8">
    <source>
        <dbReference type="PIRNR" id="PIRNR025024"/>
    </source>
</evidence>
<dbReference type="GO" id="GO:0070461">
    <property type="term" value="C:SAGA-type complex"/>
    <property type="evidence" value="ECO:0007669"/>
    <property type="project" value="UniProtKB-ARBA"/>
</dbReference>
<sequence length="364" mass="42250">MSSIIEWVIRGWPPVSIHRVRPPVDTYPLLLSPFNILRYVADLFSKFCTYCQDDIPGIRVKCVDCQDFDLCLQCFSAGAEIGPHKNDHSYQFVDSGSLELFRSKSGWSAREELQLLNCVERYGFGNWEAIAQHIKTRTADEVRDEYMNRYLDGSLGRATWPEAMKCRARLANLLGKEEPSVPAQSPAHLPPLDVTPEEASQLGYMPHRDDFEREYDNEAESLVTSLNISGEDDELDIALKLAQVDMYIQRLRERTRRKRVCQDYQLVSQYFASRRERPSRKKSTAEQELEEKLFGLCQFQTVQEHDGLLKSIVRQKELQRRLQELLRYRKNGLTMLEEMSHFEQERQSRESVDGSVRDNSSTLP</sequence>
<dbReference type="PROSITE" id="PS50090">
    <property type="entry name" value="MYB_LIKE"/>
    <property type="match status" value="1"/>
</dbReference>
<dbReference type="Pfam" id="PF22941">
    <property type="entry name" value="TADA2A-like_3rd"/>
    <property type="match status" value="1"/>
</dbReference>
<dbReference type="InterPro" id="IPR009057">
    <property type="entry name" value="Homeodomain-like_sf"/>
</dbReference>
<evidence type="ECO:0000256" key="1">
    <source>
        <dbReference type="ARBA" id="ARBA00004123"/>
    </source>
</evidence>
<feature type="region of interest" description="Disordered" evidence="10">
    <location>
        <begin position="341"/>
        <end position="364"/>
    </location>
</feature>
<organism evidence="15 16">
    <name type="scientific">Ranatra chinensis</name>
    <dbReference type="NCBI Taxonomy" id="642074"/>
    <lineage>
        <taxon>Eukaryota</taxon>
        <taxon>Metazoa</taxon>
        <taxon>Ecdysozoa</taxon>
        <taxon>Arthropoda</taxon>
        <taxon>Hexapoda</taxon>
        <taxon>Insecta</taxon>
        <taxon>Pterygota</taxon>
        <taxon>Neoptera</taxon>
        <taxon>Paraneoptera</taxon>
        <taxon>Hemiptera</taxon>
        <taxon>Heteroptera</taxon>
        <taxon>Panheteroptera</taxon>
        <taxon>Nepomorpha</taxon>
        <taxon>Nepidae</taxon>
        <taxon>Ranatrinae</taxon>
        <taxon>Ranatra</taxon>
    </lineage>
</organism>
<keyword evidence="2" id="KW-0479">Metal-binding</keyword>
<evidence type="ECO:0000259" key="13">
    <source>
        <dbReference type="PROSITE" id="PS51293"/>
    </source>
</evidence>
<keyword evidence="16" id="KW-1185">Reference proteome</keyword>
<dbReference type="PROSITE" id="PS51294">
    <property type="entry name" value="HTH_MYB"/>
    <property type="match status" value="1"/>
</dbReference>
<feature type="domain" description="ZZ-type" evidence="12">
    <location>
        <begin position="43"/>
        <end position="98"/>
    </location>
</feature>
<dbReference type="SMART" id="SM00291">
    <property type="entry name" value="ZnF_ZZ"/>
    <property type="match status" value="1"/>
</dbReference>
<dbReference type="InterPro" id="IPR055141">
    <property type="entry name" value="TADA2A_B-like_dom"/>
</dbReference>
<feature type="domain" description="Myb-like" evidence="11">
    <location>
        <begin position="104"/>
        <end position="150"/>
    </location>
</feature>
<dbReference type="SUPFAM" id="SSF46689">
    <property type="entry name" value="Homeodomain-like"/>
    <property type="match status" value="1"/>
</dbReference>
<dbReference type="GO" id="GO:0008270">
    <property type="term" value="F:zinc ion binding"/>
    <property type="evidence" value="ECO:0007669"/>
    <property type="project" value="UniProtKB-KW"/>
</dbReference>
<reference evidence="15 16" key="1">
    <citation type="submission" date="2024-07" db="EMBL/GenBank/DDBJ databases">
        <title>Chromosome-level genome assembly of the water stick insect Ranatra chinensis (Heteroptera: Nepidae).</title>
        <authorList>
            <person name="Liu X."/>
        </authorList>
    </citation>
    <scope>NUCLEOTIDE SEQUENCE [LARGE SCALE GENOMIC DNA]</scope>
    <source>
        <strain evidence="15">Cailab_2021Rc</strain>
        <tissue evidence="15">Muscle</tissue>
    </source>
</reference>
<name>A0ABD0Y8E5_9HEMI</name>
<accession>A0ABD0Y8E5</accession>
<evidence type="ECO:0000313" key="16">
    <source>
        <dbReference type="Proteomes" id="UP001558652"/>
    </source>
</evidence>
<dbReference type="PROSITE" id="PS50135">
    <property type="entry name" value="ZF_ZZ_2"/>
    <property type="match status" value="1"/>
</dbReference>
<dbReference type="PIRSF" id="PIRSF025024">
    <property type="entry name" value="Transcriptional_adaptor_2"/>
    <property type="match status" value="1"/>
</dbReference>
<dbReference type="PANTHER" id="PTHR12374">
    <property type="entry name" value="TRANSCRIPTIONAL ADAPTOR 2 ADA2 -RELATED"/>
    <property type="match status" value="1"/>
</dbReference>
<proteinExistence type="predicted"/>
<comment type="subcellular location">
    <subcellularLocation>
        <location evidence="1 8">Nucleus</location>
    </subcellularLocation>
</comment>
<evidence type="ECO:0000259" key="12">
    <source>
        <dbReference type="PROSITE" id="PS50135"/>
    </source>
</evidence>
<evidence type="ECO:0000256" key="7">
    <source>
        <dbReference type="ARBA" id="ARBA00023242"/>
    </source>
</evidence>
<dbReference type="Proteomes" id="UP001558652">
    <property type="component" value="Unassembled WGS sequence"/>
</dbReference>
<dbReference type="EMBL" id="JBFDAA010000013">
    <property type="protein sequence ID" value="KAL1122944.1"/>
    <property type="molecule type" value="Genomic_DNA"/>
</dbReference>
<keyword evidence="6 8" id="KW-0804">Transcription</keyword>
<dbReference type="InterPro" id="IPR016827">
    <property type="entry name" value="Ada2/TADA2"/>
</dbReference>
<feature type="domain" description="SANT" evidence="13">
    <location>
        <begin position="102"/>
        <end position="154"/>
    </location>
</feature>
<keyword evidence="7 8" id="KW-0539">Nucleus</keyword>
<dbReference type="CDD" id="cd02335">
    <property type="entry name" value="ZZ_ADA2"/>
    <property type="match status" value="1"/>
</dbReference>
<dbReference type="InterPro" id="IPR017884">
    <property type="entry name" value="SANT_dom"/>
</dbReference>
<feature type="domain" description="HTH myb-type" evidence="14">
    <location>
        <begin position="107"/>
        <end position="155"/>
    </location>
</feature>
<feature type="compositionally biased region" description="Basic and acidic residues" evidence="10">
    <location>
        <begin position="341"/>
        <end position="356"/>
    </location>
</feature>
<dbReference type="SMART" id="SM00717">
    <property type="entry name" value="SANT"/>
    <property type="match status" value="1"/>
</dbReference>
<evidence type="ECO:0000256" key="10">
    <source>
        <dbReference type="SAM" id="MobiDB-lite"/>
    </source>
</evidence>
<evidence type="ECO:0000259" key="11">
    <source>
        <dbReference type="PROSITE" id="PS50090"/>
    </source>
</evidence>
<keyword evidence="4" id="KW-0862">Zinc</keyword>
<dbReference type="InterPro" id="IPR001005">
    <property type="entry name" value="SANT/Myb"/>
</dbReference>
<gene>
    <name evidence="15" type="ORF">AAG570_003269</name>
</gene>
<evidence type="ECO:0000256" key="9">
    <source>
        <dbReference type="PROSITE-ProRule" id="PRU00228"/>
    </source>
</evidence>
<keyword evidence="5 8" id="KW-0805">Transcription regulation</keyword>
<comment type="caution">
    <text evidence="15">The sequence shown here is derived from an EMBL/GenBank/DDBJ whole genome shotgun (WGS) entry which is preliminary data.</text>
</comment>
<dbReference type="Gene3D" id="1.10.10.60">
    <property type="entry name" value="Homeodomain-like"/>
    <property type="match status" value="1"/>
</dbReference>
<evidence type="ECO:0000256" key="4">
    <source>
        <dbReference type="ARBA" id="ARBA00022833"/>
    </source>
</evidence>
<dbReference type="PROSITE" id="PS01357">
    <property type="entry name" value="ZF_ZZ_1"/>
    <property type="match status" value="1"/>
</dbReference>
<dbReference type="GO" id="GO:0005634">
    <property type="term" value="C:nucleus"/>
    <property type="evidence" value="ECO:0007669"/>
    <property type="project" value="UniProtKB-SubCell"/>
</dbReference>
<dbReference type="InterPro" id="IPR043145">
    <property type="entry name" value="Znf_ZZ_sf"/>
</dbReference>
<dbReference type="FunFam" id="3.30.60.90:FF:000008">
    <property type="entry name" value="Transcriptional adapter 2"/>
    <property type="match status" value="1"/>
</dbReference>
<evidence type="ECO:0000259" key="14">
    <source>
        <dbReference type="PROSITE" id="PS51294"/>
    </source>
</evidence>
<dbReference type="Pfam" id="PF25299">
    <property type="entry name" value="ZZ_ADA2"/>
    <property type="match status" value="1"/>
</dbReference>
<evidence type="ECO:0000256" key="6">
    <source>
        <dbReference type="ARBA" id="ARBA00023163"/>
    </source>
</evidence>
<dbReference type="GO" id="GO:0006355">
    <property type="term" value="P:regulation of DNA-templated transcription"/>
    <property type="evidence" value="ECO:0007669"/>
    <property type="project" value="UniProtKB-ARBA"/>
</dbReference>
<dbReference type="InterPro" id="IPR017930">
    <property type="entry name" value="Myb_dom"/>
</dbReference>
<dbReference type="PROSITE" id="PS51293">
    <property type="entry name" value="SANT"/>
    <property type="match status" value="1"/>
</dbReference>